<sequence length="291" mass="31335">MAPRVAAVQRVVSQCATTSAPAVSPSPAVRLASTSSSSSSSSSTDIRKAQRKPTKQNRAPLPPSQMRSRVSSRDVQLTTNYQRPKTNWNSPLHRDAVPMADDYPISSPLPSSAEKAGSRSPNIAIGPGASNQTSLQWAERSLHLRLQPGRLKGPLVGQPGTRYGVEFERDEALRATGATEGKGSQPLSDEIKARRKQLYLERRGGDYSRFLSSNVGATELDEEDWEANASHALSFNSELTPNTRQRFLDQVNTILEGEPFRAPAAPAEEKKPAGRAAQAAPAAGKGKGKKK</sequence>
<reference evidence="2 3" key="1">
    <citation type="journal article" date="2018" name="Mol. Biol. Evol.">
        <title>Broad Genomic Sampling Reveals a Smut Pathogenic Ancestry of the Fungal Clade Ustilaginomycotina.</title>
        <authorList>
            <person name="Kijpornyongpan T."/>
            <person name="Mondo S.J."/>
            <person name="Barry K."/>
            <person name="Sandor L."/>
            <person name="Lee J."/>
            <person name="Lipzen A."/>
            <person name="Pangilinan J."/>
            <person name="LaButti K."/>
            <person name="Hainaut M."/>
            <person name="Henrissat B."/>
            <person name="Grigoriev I.V."/>
            <person name="Spatafora J.W."/>
            <person name="Aime M.C."/>
        </authorList>
    </citation>
    <scope>NUCLEOTIDE SEQUENCE [LARGE SCALE GENOMIC DNA]</scope>
    <source>
        <strain evidence="2 3">MCA 5214</strain>
    </source>
</reference>
<evidence type="ECO:0000313" key="3">
    <source>
        <dbReference type="Proteomes" id="UP000245884"/>
    </source>
</evidence>
<evidence type="ECO:0000313" key="2">
    <source>
        <dbReference type="EMBL" id="PWN30822.1"/>
    </source>
</evidence>
<proteinExistence type="predicted"/>
<dbReference type="AlphaFoldDB" id="A0A316V020"/>
<name>A0A316V020_9BASI</name>
<protein>
    <submittedName>
        <fullName evidence="2">Uncharacterized protein</fullName>
    </submittedName>
</protein>
<dbReference type="GeneID" id="37027048"/>
<dbReference type="RefSeq" id="XP_025365434.1">
    <property type="nucleotide sequence ID" value="XM_025505225.1"/>
</dbReference>
<feature type="compositionally biased region" description="Low complexity" evidence="1">
    <location>
        <begin position="33"/>
        <end position="44"/>
    </location>
</feature>
<evidence type="ECO:0000256" key="1">
    <source>
        <dbReference type="SAM" id="MobiDB-lite"/>
    </source>
</evidence>
<dbReference type="EMBL" id="KZ819662">
    <property type="protein sequence ID" value="PWN30822.1"/>
    <property type="molecule type" value="Genomic_DNA"/>
</dbReference>
<dbReference type="Proteomes" id="UP000245884">
    <property type="component" value="Unassembled WGS sequence"/>
</dbReference>
<keyword evidence="3" id="KW-1185">Reference proteome</keyword>
<gene>
    <name evidence="2" type="ORF">BDZ90DRAFT_229821</name>
</gene>
<organism evidence="2 3">
    <name type="scientific">Jaminaea rosea</name>
    <dbReference type="NCBI Taxonomy" id="1569628"/>
    <lineage>
        <taxon>Eukaryota</taxon>
        <taxon>Fungi</taxon>
        <taxon>Dikarya</taxon>
        <taxon>Basidiomycota</taxon>
        <taxon>Ustilaginomycotina</taxon>
        <taxon>Exobasidiomycetes</taxon>
        <taxon>Microstromatales</taxon>
        <taxon>Microstromatales incertae sedis</taxon>
        <taxon>Jaminaea</taxon>
    </lineage>
</organism>
<feature type="compositionally biased region" description="Polar residues" evidence="1">
    <location>
        <begin position="65"/>
        <end position="90"/>
    </location>
</feature>
<feature type="compositionally biased region" description="Low complexity" evidence="1">
    <location>
        <begin position="257"/>
        <end position="266"/>
    </location>
</feature>
<accession>A0A316V020</accession>
<dbReference type="OrthoDB" id="2685280at2759"/>
<feature type="compositionally biased region" description="Low complexity" evidence="1">
    <location>
        <begin position="274"/>
        <end position="284"/>
    </location>
</feature>
<feature type="region of interest" description="Disordered" evidence="1">
    <location>
        <begin position="14"/>
        <end position="134"/>
    </location>
</feature>
<feature type="region of interest" description="Disordered" evidence="1">
    <location>
        <begin position="257"/>
        <end position="291"/>
    </location>
</feature>